<dbReference type="EMBL" id="MU003700">
    <property type="protein sequence ID" value="KAF2810011.1"/>
    <property type="molecule type" value="Genomic_DNA"/>
</dbReference>
<protein>
    <recommendedName>
        <fullName evidence="2">RING-type domain-containing protein</fullName>
    </recommendedName>
</protein>
<dbReference type="InterPro" id="IPR013083">
    <property type="entry name" value="Znf_RING/FYVE/PHD"/>
</dbReference>
<dbReference type="PROSITE" id="PS50089">
    <property type="entry name" value="ZF_RING_2"/>
    <property type="match status" value="1"/>
</dbReference>
<keyword evidence="1" id="KW-0862">Zinc</keyword>
<dbReference type="AlphaFoldDB" id="A0A6A6YMP0"/>
<keyword evidence="1" id="KW-0863">Zinc-finger</keyword>
<feature type="domain" description="RING-type" evidence="2">
    <location>
        <begin position="26"/>
        <end position="97"/>
    </location>
</feature>
<gene>
    <name evidence="3 5" type="ORF">BDZ99DRAFT_520103</name>
</gene>
<dbReference type="RefSeq" id="XP_033576975.1">
    <property type="nucleotide sequence ID" value="XM_033725491.1"/>
</dbReference>
<dbReference type="GO" id="GO:0008270">
    <property type="term" value="F:zinc ion binding"/>
    <property type="evidence" value="ECO:0007669"/>
    <property type="project" value="UniProtKB-KW"/>
</dbReference>
<evidence type="ECO:0000313" key="3">
    <source>
        <dbReference type="EMBL" id="KAF2810011.1"/>
    </source>
</evidence>
<keyword evidence="4" id="KW-1185">Reference proteome</keyword>
<dbReference type="InterPro" id="IPR001841">
    <property type="entry name" value="Znf_RING"/>
</dbReference>
<reference evidence="5" key="3">
    <citation type="submission" date="2025-04" db="UniProtKB">
        <authorList>
            <consortium name="RefSeq"/>
        </authorList>
    </citation>
    <scope>IDENTIFICATION</scope>
    <source>
        <strain evidence="5">CBS 304.34</strain>
    </source>
</reference>
<proteinExistence type="predicted"/>
<evidence type="ECO:0000259" key="2">
    <source>
        <dbReference type="PROSITE" id="PS50089"/>
    </source>
</evidence>
<dbReference type="Pfam" id="PF13639">
    <property type="entry name" value="zf-RING_2"/>
    <property type="match status" value="1"/>
</dbReference>
<keyword evidence="1" id="KW-0479">Metal-binding</keyword>
<dbReference type="GeneID" id="54466384"/>
<dbReference type="SMART" id="SM00184">
    <property type="entry name" value="RING"/>
    <property type="match status" value="1"/>
</dbReference>
<reference evidence="3 5" key="1">
    <citation type="journal article" date="2020" name="Stud. Mycol.">
        <title>101 Dothideomycetes genomes: a test case for predicting lifestyles and emergence of pathogens.</title>
        <authorList>
            <person name="Haridas S."/>
            <person name="Albert R."/>
            <person name="Binder M."/>
            <person name="Bloem J."/>
            <person name="Labutti K."/>
            <person name="Salamov A."/>
            <person name="Andreopoulos B."/>
            <person name="Baker S."/>
            <person name="Barry K."/>
            <person name="Bills G."/>
            <person name="Bluhm B."/>
            <person name="Cannon C."/>
            <person name="Castanera R."/>
            <person name="Culley D."/>
            <person name="Daum C."/>
            <person name="Ezra D."/>
            <person name="Gonzalez J."/>
            <person name="Henrissat B."/>
            <person name="Kuo A."/>
            <person name="Liang C."/>
            <person name="Lipzen A."/>
            <person name="Lutzoni F."/>
            <person name="Magnuson J."/>
            <person name="Mondo S."/>
            <person name="Nolan M."/>
            <person name="Ohm R."/>
            <person name="Pangilinan J."/>
            <person name="Park H.-J."/>
            <person name="Ramirez L."/>
            <person name="Alfaro M."/>
            <person name="Sun H."/>
            <person name="Tritt A."/>
            <person name="Yoshinaga Y."/>
            <person name="Zwiers L.-H."/>
            <person name="Turgeon B."/>
            <person name="Goodwin S."/>
            <person name="Spatafora J."/>
            <person name="Crous P."/>
            <person name="Grigoriev I."/>
        </authorList>
    </citation>
    <scope>NUCLEOTIDE SEQUENCE</scope>
    <source>
        <strain evidence="3 5">CBS 304.34</strain>
    </source>
</reference>
<dbReference type="OrthoDB" id="8062037at2759"/>
<evidence type="ECO:0000313" key="4">
    <source>
        <dbReference type="Proteomes" id="UP000504636"/>
    </source>
</evidence>
<accession>A0A6A6YMP0</accession>
<reference evidence="5" key="2">
    <citation type="submission" date="2020-04" db="EMBL/GenBank/DDBJ databases">
        <authorList>
            <consortium name="NCBI Genome Project"/>
        </authorList>
    </citation>
    <scope>NUCLEOTIDE SEQUENCE</scope>
    <source>
        <strain evidence="5">CBS 304.34</strain>
    </source>
</reference>
<dbReference type="SUPFAM" id="SSF57850">
    <property type="entry name" value="RING/U-box"/>
    <property type="match status" value="1"/>
</dbReference>
<dbReference type="Gene3D" id="3.30.40.10">
    <property type="entry name" value="Zinc/RING finger domain, C3HC4 (zinc finger)"/>
    <property type="match status" value="1"/>
</dbReference>
<organism evidence="3">
    <name type="scientific">Mytilinidion resinicola</name>
    <dbReference type="NCBI Taxonomy" id="574789"/>
    <lineage>
        <taxon>Eukaryota</taxon>
        <taxon>Fungi</taxon>
        <taxon>Dikarya</taxon>
        <taxon>Ascomycota</taxon>
        <taxon>Pezizomycotina</taxon>
        <taxon>Dothideomycetes</taxon>
        <taxon>Pleosporomycetidae</taxon>
        <taxon>Mytilinidiales</taxon>
        <taxon>Mytilinidiaceae</taxon>
        <taxon>Mytilinidion</taxon>
    </lineage>
</organism>
<evidence type="ECO:0000313" key="5">
    <source>
        <dbReference type="RefSeq" id="XP_033576975.1"/>
    </source>
</evidence>
<dbReference type="Proteomes" id="UP000504636">
    <property type="component" value="Unplaced"/>
</dbReference>
<evidence type="ECO:0000256" key="1">
    <source>
        <dbReference type="PROSITE-ProRule" id="PRU00175"/>
    </source>
</evidence>
<name>A0A6A6YMP0_9PEZI</name>
<sequence length="331" mass="37720">MDYDHFLSNDLAALDTTTLPADDQFCSICRLPYEPTGSTTDPDDIDPSNLASLRELPWTSTYAHSAAVQLPCTHNFDAACLHQAFETGNSNRCPLCRRVLFRPPFSMRLDGADRPMALHGELAAFKALPTRLFLRSKRWGAGCCRETMTVYAHSMTSRLLEMMAEVAARLERTPGPKASWTQADKDVARLLLRRAMVVPEGLGAESRRALRQTAWLPPFWRFLADEDVYRQFNRWRSVLRRLNESAKAPWELGEALDEVRLRPLYGKLPADGFHRWAALTTRFFVNWHFEMQLFTGEEVLRLANLMAQTRGAGSWGEEGAYGELLRWYACI</sequence>